<proteinExistence type="predicted"/>
<feature type="chain" id="PRO_5043481701" evidence="1">
    <location>
        <begin position="21"/>
        <end position="203"/>
    </location>
</feature>
<name>A0AAU7DH05_9BACT</name>
<dbReference type="EMBL" id="CP121196">
    <property type="protein sequence ID" value="XBH16081.1"/>
    <property type="molecule type" value="Genomic_DNA"/>
</dbReference>
<evidence type="ECO:0000313" key="2">
    <source>
        <dbReference type="EMBL" id="XBH16081.1"/>
    </source>
</evidence>
<accession>A0AAU7DH05</accession>
<reference evidence="2" key="1">
    <citation type="submission" date="2023-03" db="EMBL/GenBank/DDBJ databases">
        <title>Edaphobacter sp.</title>
        <authorList>
            <person name="Huber K.J."/>
            <person name="Papendorf J."/>
            <person name="Pilke C."/>
            <person name="Bunk B."/>
            <person name="Sproeer C."/>
            <person name="Pester M."/>
        </authorList>
    </citation>
    <scope>NUCLEOTIDE SEQUENCE</scope>
    <source>
        <strain evidence="2">DSM 110680</strain>
    </source>
</reference>
<organism evidence="2">
    <name type="scientific">Telmatobacter sp. DSM 110680</name>
    <dbReference type="NCBI Taxonomy" id="3036704"/>
    <lineage>
        <taxon>Bacteria</taxon>
        <taxon>Pseudomonadati</taxon>
        <taxon>Acidobacteriota</taxon>
        <taxon>Terriglobia</taxon>
        <taxon>Terriglobales</taxon>
        <taxon>Acidobacteriaceae</taxon>
        <taxon>Telmatobacter</taxon>
    </lineage>
</organism>
<feature type="signal peptide" evidence="1">
    <location>
        <begin position="1"/>
        <end position="20"/>
    </location>
</feature>
<dbReference type="RefSeq" id="WP_348261312.1">
    <property type="nucleotide sequence ID" value="NZ_CP121196.1"/>
</dbReference>
<sequence length="203" mass="21447">MSACACFAAVLILAPAGMLAVQVAQSDSGAHIGVMNIRGKAGIATQVSPTQISLAIPEHVTFTVRILSGTRFTKEGQSLSEGAVQPGSAIFVHGLFDMQARTVDAEVIELMPESLPLRMRMENYGKTWTSGVITAVQNGSITIQHLDGSVGTLVVNTSSSVLFHSDPALLSDLRRGERVEVGLQRNDSTVAKTIRIQGMVSGN</sequence>
<gene>
    <name evidence="2" type="ORF">P8935_16075</name>
</gene>
<evidence type="ECO:0000256" key="1">
    <source>
        <dbReference type="SAM" id="SignalP"/>
    </source>
</evidence>
<keyword evidence="1" id="KW-0732">Signal</keyword>
<protein>
    <submittedName>
        <fullName evidence="2">DUF5666 domain-containing protein</fullName>
    </submittedName>
</protein>
<dbReference type="AlphaFoldDB" id="A0AAU7DH05"/>